<keyword evidence="4" id="KW-0479">Metal-binding</keyword>
<protein>
    <submittedName>
        <fullName evidence="15">Cation-translocating P-type ATPase</fullName>
    </submittedName>
</protein>
<evidence type="ECO:0000256" key="8">
    <source>
        <dbReference type="ARBA" id="ARBA00022967"/>
    </source>
</evidence>
<evidence type="ECO:0000256" key="6">
    <source>
        <dbReference type="ARBA" id="ARBA00022840"/>
    </source>
</evidence>
<feature type="transmembrane region" description="Helical" evidence="13">
    <location>
        <begin position="879"/>
        <end position="899"/>
    </location>
</feature>
<comment type="similarity">
    <text evidence="2">Belongs to the cation transport ATPase (P-type) (TC 3.A.3) family. Type IIA subfamily.</text>
</comment>
<feature type="domain" description="Cation-transporting P-type ATPase N-terminal" evidence="14">
    <location>
        <begin position="31"/>
        <end position="104"/>
    </location>
</feature>
<evidence type="ECO:0000256" key="10">
    <source>
        <dbReference type="ARBA" id="ARBA00023136"/>
    </source>
</evidence>
<dbReference type="AlphaFoldDB" id="A0A423UHK3"/>
<dbReference type="SUPFAM" id="SSF81665">
    <property type="entry name" value="Calcium ATPase, transmembrane domain M"/>
    <property type="match status" value="1"/>
</dbReference>
<dbReference type="EMBL" id="QIBW01000019">
    <property type="protein sequence ID" value="ROT88299.1"/>
    <property type="molecule type" value="Genomic_DNA"/>
</dbReference>
<keyword evidence="6" id="KW-0067">ATP-binding</keyword>
<dbReference type="Gene3D" id="3.40.1110.10">
    <property type="entry name" value="Calcium-transporting ATPase, cytoplasmic domain N"/>
    <property type="match status" value="1"/>
</dbReference>
<dbReference type="Pfam" id="PF00690">
    <property type="entry name" value="Cation_ATPase_N"/>
    <property type="match status" value="1"/>
</dbReference>
<keyword evidence="5" id="KW-0547">Nucleotide-binding</keyword>
<evidence type="ECO:0000256" key="3">
    <source>
        <dbReference type="ARBA" id="ARBA00022692"/>
    </source>
</evidence>
<comment type="subcellular location">
    <subcellularLocation>
        <location evidence="1">Cell membrane</location>
        <topology evidence="1">Multi-pass membrane protein</topology>
    </subcellularLocation>
</comment>
<feature type="transmembrane region" description="Helical" evidence="13">
    <location>
        <begin position="108"/>
        <end position="124"/>
    </location>
</feature>
<dbReference type="Pfam" id="PF00689">
    <property type="entry name" value="Cation_ATPase_C"/>
    <property type="match status" value="1"/>
</dbReference>
<dbReference type="SUPFAM" id="SSF56784">
    <property type="entry name" value="HAD-like"/>
    <property type="match status" value="1"/>
</dbReference>
<feature type="transmembrane region" description="Helical" evidence="13">
    <location>
        <begin position="815"/>
        <end position="834"/>
    </location>
</feature>
<evidence type="ECO:0000256" key="13">
    <source>
        <dbReference type="SAM" id="Phobius"/>
    </source>
</evidence>
<dbReference type="InterPro" id="IPR006068">
    <property type="entry name" value="ATPase_P-typ_cation-transptr_C"/>
</dbReference>
<dbReference type="SFLD" id="SFLDF00027">
    <property type="entry name" value="p-type_atpase"/>
    <property type="match status" value="1"/>
</dbReference>
<accession>A0A423UHK3</accession>
<dbReference type="InterPro" id="IPR023299">
    <property type="entry name" value="ATPase_P-typ_cyto_dom_N"/>
</dbReference>
<dbReference type="InterPro" id="IPR001757">
    <property type="entry name" value="P_typ_ATPase"/>
</dbReference>
<dbReference type="Gene3D" id="1.20.1110.10">
    <property type="entry name" value="Calcium-transporting ATPase, transmembrane domain"/>
    <property type="match status" value="1"/>
</dbReference>
<evidence type="ECO:0000313" key="16">
    <source>
        <dbReference type="Proteomes" id="UP000285258"/>
    </source>
</evidence>
<dbReference type="Gene3D" id="2.70.150.10">
    <property type="entry name" value="Calcium-transporting ATPase, cytoplasmic transduction domain A"/>
    <property type="match status" value="1"/>
</dbReference>
<dbReference type="Pfam" id="PF13246">
    <property type="entry name" value="Cation_ATPase"/>
    <property type="match status" value="1"/>
</dbReference>
<dbReference type="InterPro" id="IPR004014">
    <property type="entry name" value="ATPase_P-typ_cation-transptr_N"/>
</dbReference>
<dbReference type="NCBIfam" id="TIGR01494">
    <property type="entry name" value="ATPase_P-type"/>
    <property type="match status" value="2"/>
</dbReference>
<evidence type="ECO:0000313" key="15">
    <source>
        <dbReference type="EMBL" id="ROT88299.1"/>
    </source>
</evidence>
<dbReference type="InterPro" id="IPR036412">
    <property type="entry name" value="HAD-like_sf"/>
</dbReference>
<dbReference type="GO" id="GO:0005886">
    <property type="term" value="C:plasma membrane"/>
    <property type="evidence" value="ECO:0007669"/>
    <property type="project" value="UniProtKB-SubCell"/>
</dbReference>
<evidence type="ECO:0000256" key="12">
    <source>
        <dbReference type="SAM" id="MobiDB-lite"/>
    </source>
</evidence>
<dbReference type="GO" id="GO:0005388">
    <property type="term" value="F:P-type calcium transporter activity"/>
    <property type="evidence" value="ECO:0007669"/>
    <property type="project" value="TreeGrafter"/>
</dbReference>
<feature type="compositionally biased region" description="Low complexity" evidence="12">
    <location>
        <begin position="1"/>
        <end position="31"/>
    </location>
</feature>
<dbReference type="GO" id="GO:0046872">
    <property type="term" value="F:metal ion binding"/>
    <property type="evidence" value="ECO:0007669"/>
    <property type="project" value="UniProtKB-KW"/>
</dbReference>
<gene>
    <name evidence="15" type="ORF">DMP12_12605</name>
</gene>
<dbReference type="PANTHER" id="PTHR24093:SF506">
    <property type="entry name" value="CATION-TRANSPORTING ATPASE PMA1"/>
    <property type="match status" value="1"/>
</dbReference>
<reference evidence="16" key="1">
    <citation type="submission" date="2018-05" db="EMBL/GenBank/DDBJ databases">
        <title>Genome Sequencing of selected type strains of the family Eggerthellaceae.</title>
        <authorList>
            <person name="Danylec N."/>
            <person name="Stoll D.A."/>
            <person name="Doetsch A."/>
            <person name="Huch M."/>
        </authorList>
    </citation>
    <scope>NUCLEOTIDE SEQUENCE [LARGE SCALE GENOMIC DNA]</scope>
    <source>
        <strain evidence="16">DSM 27213</strain>
    </source>
</reference>
<dbReference type="InterPro" id="IPR059000">
    <property type="entry name" value="ATPase_P-type_domA"/>
</dbReference>
<evidence type="ECO:0000259" key="14">
    <source>
        <dbReference type="SMART" id="SM00831"/>
    </source>
</evidence>
<dbReference type="SUPFAM" id="SSF81653">
    <property type="entry name" value="Calcium ATPase, transduction domain A"/>
    <property type="match status" value="1"/>
</dbReference>
<feature type="region of interest" description="Disordered" evidence="12">
    <location>
        <begin position="413"/>
        <end position="449"/>
    </location>
</feature>
<keyword evidence="7" id="KW-0460">Magnesium</keyword>
<keyword evidence="8" id="KW-1278">Translocase</keyword>
<dbReference type="InterPro" id="IPR008250">
    <property type="entry name" value="ATPase_P-typ_transduc_dom_A_sf"/>
</dbReference>
<evidence type="ECO:0000256" key="9">
    <source>
        <dbReference type="ARBA" id="ARBA00022989"/>
    </source>
</evidence>
<evidence type="ECO:0000256" key="11">
    <source>
        <dbReference type="ARBA" id="ARBA00049360"/>
    </source>
</evidence>
<comment type="catalytic activity">
    <reaction evidence="11">
        <text>ATP + H2O = ADP + phosphate + H(+)</text>
        <dbReference type="Rhea" id="RHEA:13065"/>
        <dbReference type="ChEBI" id="CHEBI:15377"/>
        <dbReference type="ChEBI" id="CHEBI:15378"/>
        <dbReference type="ChEBI" id="CHEBI:30616"/>
        <dbReference type="ChEBI" id="CHEBI:43474"/>
        <dbReference type="ChEBI" id="CHEBI:456216"/>
    </reaction>
</comment>
<feature type="transmembrane region" description="Helical" evidence="13">
    <location>
        <begin position="272"/>
        <end position="292"/>
    </location>
</feature>
<dbReference type="SFLD" id="SFLDS00003">
    <property type="entry name" value="Haloacid_Dehalogenase"/>
    <property type="match status" value="1"/>
</dbReference>
<evidence type="ECO:0000256" key="7">
    <source>
        <dbReference type="ARBA" id="ARBA00022842"/>
    </source>
</evidence>
<feature type="transmembrane region" description="Helical" evidence="13">
    <location>
        <begin position="911"/>
        <end position="930"/>
    </location>
</feature>
<dbReference type="InterPro" id="IPR023214">
    <property type="entry name" value="HAD_sf"/>
</dbReference>
<dbReference type="InterPro" id="IPR044492">
    <property type="entry name" value="P_typ_ATPase_HD_dom"/>
</dbReference>
<keyword evidence="10 13" id="KW-0472">Membrane</keyword>
<feature type="transmembrane region" description="Helical" evidence="13">
    <location>
        <begin position="840"/>
        <end position="859"/>
    </location>
</feature>
<dbReference type="PRINTS" id="PR00120">
    <property type="entry name" value="HATPASE"/>
</dbReference>
<dbReference type="Pfam" id="PF00122">
    <property type="entry name" value="E1-E2_ATPase"/>
    <property type="match status" value="1"/>
</dbReference>
<dbReference type="GO" id="GO:0016887">
    <property type="term" value="F:ATP hydrolysis activity"/>
    <property type="evidence" value="ECO:0007669"/>
    <property type="project" value="InterPro"/>
</dbReference>
<feature type="region of interest" description="Disordered" evidence="12">
    <location>
        <begin position="1"/>
        <end position="32"/>
    </location>
</feature>
<feature type="transmembrane region" description="Helical" evidence="13">
    <location>
        <begin position="739"/>
        <end position="760"/>
    </location>
</feature>
<dbReference type="FunFam" id="3.40.50.1000:FF:000028">
    <property type="entry name" value="Calcium-transporting P-type ATPase, putative"/>
    <property type="match status" value="1"/>
</dbReference>
<evidence type="ECO:0000256" key="4">
    <source>
        <dbReference type="ARBA" id="ARBA00022723"/>
    </source>
</evidence>
<evidence type="ECO:0000256" key="1">
    <source>
        <dbReference type="ARBA" id="ARBA00004651"/>
    </source>
</evidence>
<feature type="transmembrane region" description="Helical" evidence="13">
    <location>
        <begin position="766"/>
        <end position="788"/>
    </location>
</feature>
<evidence type="ECO:0000256" key="2">
    <source>
        <dbReference type="ARBA" id="ARBA00005675"/>
    </source>
</evidence>
<keyword evidence="9 13" id="KW-1133">Transmembrane helix</keyword>
<sequence>MEPRTTPSPAAPEGTAAAAAPSPRAEAAATPWHAKPTDVVLAALETSPDGLTDAEARRRLAQNGPNELASKPPKTLGAMVREQLGDPMVLILVVAAVLSALLREWAEAGIIFAIVVVNAVIGIVQERKAQSSLEALRSLSAPTARVVRGGAEEILPARDLVLGDVVLLDDGSMVPADLRLLDSASLRAQEASLTGESVPSEKDADAAVAPGAPLGDRSTMAFATSIVTGGRGRGVVTATGMGTEVGQIAGLLEGDEELDTPLKRKLASFGKLLTIVGVAAALAVVAIGLAYGRPFVPLLLLAVSLAISVIPESLPATATIVMALGVQRMARHEALVRRLPAVETLGGATVICTDKTGTLTENRMSVVRVALGPDLDRDTAQEPAAALAAHPALFGDLAFVAALCNDASFAEGEEAPGAAGNGGAEGERGPTEGGRPPAAAADGTAAPDAVIGDPTEGALLVMARDIGVDPAALRASYPRLAERPFDSDRKRMATVHEREGQVVAAVKGALDGLLPRCAFVMDDDGPRPITDDDRAHAIEVAARLSDEALRVLAFATRALPAVPGDEEDIERELVLVGLVGMMDPPRPDVRAAVDTCRTAGVRTVMITGDHAATARAIGEELDIYRPGDLVVTGEELEEMDDAALDDAVRRASVFARVSPYHKLRIVRALKHDGEVTAMTGDGVNDAPALKAADIGVAMGITGTDVAKDAADMVLLDDRFTTIVYAVREGRRVHRNIQKVVQFLVADNLAEIVVLLAAVALNWNAPLTAVMILWVNLTTATLPALALGVEPASRHIMEHPPLRAGTLLEGRQARRVVFQGLFVAAFALLAFVVGREAGGDAVGRTMAFGVLAFSQVLRAVNQRSDTDPVWDREGGRNPQLAWAVAASTALMLVVLLVPPVREAFGGAAMDAWQWATVLGLAFLSLVQTEAAKAIGRWRARRGQGTAGLRG</sequence>
<dbReference type="GO" id="GO:0005524">
    <property type="term" value="F:ATP binding"/>
    <property type="evidence" value="ECO:0007669"/>
    <property type="project" value="UniProtKB-KW"/>
</dbReference>
<evidence type="ECO:0000256" key="5">
    <source>
        <dbReference type="ARBA" id="ARBA00022741"/>
    </source>
</evidence>
<dbReference type="Pfam" id="PF08282">
    <property type="entry name" value="Hydrolase_3"/>
    <property type="match status" value="1"/>
</dbReference>
<proteinExistence type="inferred from homology"/>
<dbReference type="Proteomes" id="UP000285258">
    <property type="component" value="Unassembled WGS sequence"/>
</dbReference>
<dbReference type="SMART" id="SM00831">
    <property type="entry name" value="Cation_ATPase_N"/>
    <property type="match status" value="1"/>
</dbReference>
<dbReference type="InterPro" id="IPR023298">
    <property type="entry name" value="ATPase_P-typ_TM_dom_sf"/>
</dbReference>
<comment type="caution">
    <text evidence="15">The sequence shown here is derived from an EMBL/GenBank/DDBJ whole genome shotgun (WGS) entry which is preliminary data.</text>
</comment>
<name>A0A423UHK3_9ACTN</name>
<feature type="transmembrane region" description="Helical" evidence="13">
    <location>
        <begin position="298"/>
        <end position="324"/>
    </location>
</feature>
<feature type="compositionally biased region" description="Low complexity" evidence="12">
    <location>
        <begin position="433"/>
        <end position="449"/>
    </location>
</feature>
<organism evidence="15 16">
    <name type="scientific">Gordonibacter urolithinfaciens</name>
    <dbReference type="NCBI Taxonomy" id="1335613"/>
    <lineage>
        <taxon>Bacteria</taxon>
        <taxon>Bacillati</taxon>
        <taxon>Actinomycetota</taxon>
        <taxon>Coriobacteriia</taxon>
        <taxon>Eggerthellales</taxon>
        <taxon>Eggerthellaceae</taxon>
        <taxon>Gordonibacter</taxon>
    </lineage>
</organism>
<keyword evidence="3 13" id="KW-0812">Transmembrane</keyword>
<dbReference type="SUPFAM" id="SSF81660">
    <property type="entry name" value="Metal cation-transporting ATPase, ATP-binding domain N"/>
    <property type="match status" value="1"/>
</dbReference>
<dbReference type="PANTHER" id="PTHR24093">
    <property type="entry name" value="CATION TRANSPORTING ATPASE"/>
    <property type="match status" value="1"/>
</dbReference>
<dbReference type="SFLD" id="SFLDG00002">
    <property type="entry name" value="C1.7:_P-type_atpase_like"/>
    <property type="match status" value="1"/>
</dbReference>
<dbReference type="PRINTS" id="PR00119">
    <property type="entry name" value="CATATPASE"/>
</dbReference>
<dbReference type="RefSeq" id="WP_096228446.1">
    <property type="nucleotide sequence ID" value="NZ_CP168029.1"/>
</dbReference>
<dbReference type="PROSITE" id="PS00154">
    <property type="entry name" value="ATPASE_E1_E2"/>
    <property type="match status" value="1"/>
</dbReference>
<dbReference type="Gene3D" id="3.40.50.1000">
    <property type="entry name" value="HAD superfamily/HAD-like"/>
    <property type="match status" value="1"/>
</dbReference>
<dbReference type="InterPro" id="IPR018303">
    <property type="entry name" value="ATPase_P-typ_P_site"/>
</dbReference>